<evidence type="ECO:0000313" key="11">
    <source>
        <dbReference type="Proteomes" id="UP000680038"/>
    </source>
</evidence>
<dbReference type="SMART" id="SM01081">
    <property type="entry name" value="CHB_HEX"/>
    <property type="match status" value="1"/>
</dbReference>
<organism evidence="10 11">
    <name type="scientific">Dyadobacter helix</name>
    <dbReference type="NCBI Taxonomy" id="2822344"/>
    <lineage>
        <taxon>Bacteria</taxon>
        <taxon>Pseudomonadati</taxon>
        <taxon>Bacteroidota</taxon>
        <taxon>Cytophagia</taxon>
        <taxon>Cytophagales</taxon>
        <taxon>Spirosomataceae</taxon>
        <taxon>Dyadobacter</taxon>
    </lineage>
</organism>
<dbReference type="SUPFAM" id="SSF49384">
    <property type="entry name" value="Carbohydrate-binding domain"/>
    <property type="match status" value="1"/>
</dbReference>
<comment type="similarity">
    <text evidence="2">Belongs to the glycosyl hydrolase 20 family.</text>
</comment>
<dbReference type="Pfam" id="PF00728">
    <property type="entry name" value="Glyco_hydro_20"/>
    <property type="match status" value="1"/>
</dbReference>
<proteinExistence type="inferred from homology"/>
<dbReference type="PANTHER" id="PTHR22600:SF57">
    <property type="entry name" value="BETA-N-ACETYLHEXOSAMINIDASE"/>
    <property type="match status" value="1"/>
</dbReference>
<evidence type="ECO:0000256" key="7">
    <source>
        <dbReference type="ARBA" id="ARBA00033000"/>
    </source>
</evidence>
<dbReference type="GO" id="GO:0004563">
    <property type="term" value="F:beta-N-acetylhexosaminidase activity"/>
    <property type="evidence" value="ECO:0007669"/>
    <property type="project" value="UniProtKB-EC"/>
</dbReference>
<dbReference type="GO" id="GO:0030247">
    <property type="term" value="F:polysaccharide binding"/>
    <property type="evidence" value="ECO:0007669"/>
    <property type="project" value="InterPro"/>
</dbReference>
<dbReference type="InterPro" id="IPR025705">
    <property type="entry name" value="Beta_hexosaminidase_sua/sub"/>
</dbReference>
<evidence type="ECO:0000256" key="6">
    <source>
        <dbReference type="ARBA" id="ARBA00030512"/>
    </source>
</evidence>
<dbReference type="Pfam" id="PF03173">
    <property type="entry name" value="CHB_HEX"/>
    <property type="match status" value="1"/>
</dbReference>
<dbReference type="InterPro" id="IPR008965">
    <property type="entry name" value="CBM2/CBM3_carb-bd_dom_sf"/>
</dbReference>
<dbReference type="Gene3D" id="3.30.379.10">
    <property type="entry name" value="Chitobiase/beta-hexosaminidase domain 2-like"/>
    <property type="match status" value="1"/>
</dbReference>
<dbReference type="InterPro" id="IPR029018">
    <property type="entry name" value="Hex-like_dom2"/>
</dbReference>
<dbReference type="InterPro" id="IPR004867">
    <property type="entry name" value="CHB_C_dom"/>
</dbReference>
<evidence type="ECO:0000256" key="2">
    <source>
        <dbReference type="ARBA" id="ARBA00006285"/>
    </source>
</evidence>
<name>A0A916JB41_9BACT</name>
<evidence type="ECO:0000256" key="5">
    <source>
        <dbReference type="ARBA" id="ARBA00023295"/>
    </source>
</evidence>
<dbReference type="Pfam" id="PF03174">
    <property type="entry name" value="CHB_HEX_C"/>
    <property type="match status" value="1"/>
</dbReference>
<evidence type="ECO:0000256" key="3">
    <source>
        <dbReference type="ARBA" id="ARBA00012663"/>
    </source>
</evidence>
<dbReference type="InterPro" id="IPR004866">
    <property type="entry name" value="CHB/HEX_N_dom"/>
</dbReference>
<dbReference type="InterPro" id="IPR017853">
    <property type="entry name" value="GH"/>
</dbReference>
<dbReference type="SUPFAM" id="SSF81296">
    <property type="entry name" value="E set domains"/>
    <property type="match status" value="1"/>
</dbReference>
<dbReference type="GO" id="GO:0005975">
    <property type="term" value="P:carbohydrate metabolic process"/>
    <property type="evidence" value="ECO:0007669"/>
    <property type="project" value="InterPro"/>
</dbReference>
<dbReference type="InterPro" id="IPR012291">
    <property type="entry name" value="CBM2_carb-bd_dom_sf"/>
</dbReference>
<evidence type="ECO:0000256" key="1">
    <source>
        <dbReference type="ARBA" id="ARBA00001231"/>
    </source>
</evidence>
<dbReference type="Proteomes" id="UP000680038">
    <property type="component" value="Unassembled WGS sequence"/>
</dbReference>
<dbReference type="PANTHER" id="PTHR22600">
    <property type="entry name" value="BETA-HEXOSAMINIDASE"/>
    <property type="match status" value="1"/>
</dbReference>
<dbReference type="SUPFAM" id="SSF55545">
    <property type="entry name" value="beta-N-acetylhexosaminidase-like domain"/>
    <property type="match status" value="1"/>
</dbReference>
<gene>
    <name evidence="10" type="primary">chb</name>
    <name evidence="10" type="ORF">DYBT9275_00194</name>
</gene>
<feature type="active site" description="Proton donor" evidence="8">
    <location>
        <position position="547"/>
    </location>
</feature>
<dbReference type="InterPro" id="IPR013783">
    <property type="entry name" value="Ig-like_fold"/>
</dbReference>
<protein>
    <recommendedName>
        <fullName evidence="3">beta-N-acetylhexosaminidase</fullName>
        <ecNumber evidence="3">3.2.1.52</ecNumber>
    </recommendedName>
    <alternativeName>
        <fullName evidence="6">Beta-N-acetylhexosaminidase</fullName>
    </alternativeName>
    <alternativeName>
        <fullName evidence="7">N-acetyl-beta-glucosaminidase</fullName>
    </alternativeName>
</protein>
<reference evidence="10" key="1">
    <citation type="submission" date="2021-04" db="EMBL/GenBank/DDBJ databases">
        <authorList>
            <person name="Rodrigo-Torres L."/>
            <person name="Arahal R. D."/>
            <person name="Lucena T."/>
        </authorList>
    </citation>
    <scope>NUCLEOTIDE SEQUENCE</scope>
    <source>
        <strain evidence="10">CECT 9275</strain>
    </source>
</reference>
<evidence type="ECO:0000259" key="9">
    <source>
        <dbReference type="SMART" id="SM01081"/>
    </source>
</evidence>
<comment type="catalytic activity">
    <reaction evidence="1">
        <text>Hydrolysis of terminal non-reducing N-acetyl-D-hexosamine residues in N-acetyl-beta-D-hexosaminides.</text>
        <dbReference type="EC" id="3.2.1.52"/>
    </reaction>
</comment>
<keyword evidence="5 10" id="KW-0326">Glycosidase</keyword>
<dbReference type="InterPro" id="IPR015882">
    <property type="entry name" value="HEX_bac_N"/>
</dbReference>
<dbReference type="PRINTS" id="PR00738">
    <property type="entry name" value="GLHYDRLASE20"/>
</dbReference>
<dbReference type="AlphaFoldDB" id="A0A916JB41"/>
<dbReference type="SUPFAM" id="SSF51445">
    <property type="entry name" value="(Trans)glycosidases"/>
    <property type="match status" value="1"/>
</dbReference>
<dbReference type="GO" id="GO:0016020">
    <property type="term" value="C:membrane"/>
    <property type="evidence" value="ECO:0007669"/>
    <property type="project" value="TreeGrafter"/>
</dbReference>
<dbReference type="EMBL" id="CAJRAF010000001">
    <property type="protein sequence ID" value="CAG4988960.1"/>
    <property type="molecule type" value="Genomic_DNA"/>
</dbReference>
<dbReference type="InterPro" id="IPR014756">
    <property type="entry name" value="Ig_E-set"/>
</dbReference>
<feature type="domain" description="Chitobiase/beta-hexosaminidases N-terminal" evidence="9">
    <location>
        <begin position="36"/>
        <end position="186"/>
    </location>
</feature>
<dbReference type="Gene3D" id="2.60.40.10">
    <property type="entry name" value="Immunoglobulins"/>
    <property type="match status" value="1"/>
</dbReference>
<sequence>MHLNHSMKNTIYLFIFALLVLTGCGKSGKISSDEAGKIGISWKLVSNFIEPAGHFEAKFTIRNGSNITLDGQNWALFFNMSPRPIQSNKTPQPAIIEHINGDWYKMVAGKDFKLSPGDSITVQYTGSEGIIKETDAPLGLYFVFYDKEGNEQDIVQVADYTIEPFTTKEQILRGTMDLKALPTAENRYKDNLVFSKLAADQLLKIIPTPVKISGGAGTFTLTDKAGIYFGEGLEKEAQYLADKLKELTGTAFRTEKGLPVNPSGASVILKNDKIQISGIAKEAYKLGISATGISITGSDAAGVFYGIQSLLQLVPLESYQKKAASVVLPVTQVEDAPRFHFRSLHLDVARNFQTKESVKRILDLLSTYKVNHLLLYTTEDEGWRVEIEGLPELTSVGAQRQHTSGMNAPALHPGYGSGPVAYDKDKYGSGYYTKADFIEILKYANDRHIKVIPELNFPGHALAAIKSMEARYNRLMKEGKEKEANEYRLIDPDDKSVYLSAQAYKNNVVNVASESTYRFFEKVVDEMAKMYKEAGLTMDTFHTGGDEVAAGAWEKSPMAAKLIKDNPEIKSAKNLQAYFFRRLLPRLEKRNIKVHGWEEVALTKGADGSYLVNPEFIGHPVVPYIWNNVFDVDLGNRLANAGYQVVLCNVTNFYFDMSYNNDPKEPGLYWAGFVDTRDNWAFAPFNMFRTTEETGMGKPMKEEFVGKQPMKPEARKNVLGIEAQLWSETIKGRGMMEYSILPKLLGFSESAWAPERAWENVADAVQRNRAIQQGWNLFANTIAQKNIPKLSYLNGGYNYRLPLPGAVVESGMLKANVELPGLAIRYTTDGSEPTEKSALYEVPVKVSGKIKLKSFDSAGRSSRTCEVAAQ</sequence>
<dbReference type="Gene3D" id="3.20.20.80">
    <property type="entry name" value="Glycosidases"/>
    <property type="match status" value="1"/>
</dbReference>
<evidence type="ECO:0000256" key="8">
    <source>
        <dbReference type="PIRSR" id="PIRSR625705-1"/>
    </source>
</evidence>
<dbReference type="InterPro" id="IPR015883">
    <property type="entry name" value="Glyco_hydro_20_cat"/>
</dbReference>
<keyword evidence="11" id="KW-1185">Reference proteome</keyword>
<dbReference type="CDD" id="cd02847">
    <property type="entry name" value="E_set_Chitobiase_C"/>
    <property type="match status" value="1"/>
</dbReference>
<dbReference type="GO" id="GO:0030203">
    <property type="term" value="P:glycosaminoglycan metabolic process"/>
    <property type="evidence" value="ECO:0007669"/>
    <property type="project" value="TreeGrafter"/>
</dbReference>
<evidence type="ECO:0000256" key="4">
    <source>
        <dbReference type="ARBA" id="ARBA00022801"/>
    </source>
</evidence>
<accession>A0A916JB41</accession>
<dbReference type="EC" id="3.2.1.52" evidence="3"/>
<dbReference type="Gene3D" id="2.60.40.290">
    <property type="match status" value="1"/>
</dbReference>
<evidence type="ECO:0000313" key="10">
    <source>
        <dbReference type="EMBL" id="CAG4988960.1"/>
    </source>
</evidence>
<comment type="caution">
    <text evidence="10">The sequence shown here is derived from an EMBL/GenBank/DDBJ whole genome shotgun (WGS) entry which is preliminary data.</text>
</comment>
<dbReference type="Pfam" id="PF02838">
    <property type="entry name" value="Glyco_hydro_20b"/>
    <property type="match status" value="1"/>
</dbReference>
<keyword evidence="4 10" id="KW-0378">Hydrolase</keyword>